<evidence type="ECO:0000256" key="1">
    <source>
        <dbReference type="SAM" id="MobiDB-lite"/>
    </source>
</evidence>
<feature type="region of interest" description="Disordered" evidence="1">
    <location>
        <begin position="347"/>
        <end position="376"/>
    </location>
</feature>
<name>A0AAE1LYB8_9NEOP</name>
<evidence type="ECO:0000313" key="3">
    <source>
        <dbReference type="Proteomes" id="UP001219518"/>
    </source>
</evidence>
<protein>
    <submittedName>
        <fullName evidence="2">Secreted RxLR effector protein 149</fullName>
    </submittedName>
</protein>
<feature type="non-terminal residue" evidence="2">
    <location>
        <position position="1"/>
    </location>
</feature>
<keyword evidence="3" id="KW-1185">Reference proteome</keyword>
<dbReference type="AlphaFoldDB" id="A0AAE1LYB8"/>
<comment type="caution">
    <text evidence="2">The sequence shown here is derived from an EMBL/GenBank/DDBJ whole genome shotgun (WGS) entry which is preliminary data.</text>
</comment>
<reference evidence="2" key="2">
    <citation type="journal article" date="2023" name="BMC Genomics">
        <title>Pest status, molecular evolution, and epigenetic factors derived from the genome assembly of Frankliniella fusca, a thysanopteran phytovirus vector.</title>
        <authorList>
            <person name="Catto M.A."/>
            <person name="Labadie P.E."/>
            <person name="Jacobson A.L."/>
            <person name="Kennedy G.G."/>
            <person name="Srinivasan R."/>
            <person name="Hunt B.G."/>
        </authorList>
    </citation>
    <scope>NUCLEOTIDE SEQUENCE</scope>
    <source>
        <strain evidence="2">PL_HMW_Pooled</strain>
    </source>
</reference>
<feature type="compositionally biased region" description="Basic residues" evidence="1">
    <location>
        <begin position="140"/>
        <end position="151"/>
    </location>
</feature>
<dbReference type="Proteomes" id="UP001219518">
    <property type="component" value="Unassembled WGS sequence"/>
</dbReference>
<sequence>PELLGTNMEDLEFVLRGNEELRSLQVVTVKFFSKPNEVGYHLKGQIFPRPFYNAKAAVSKRVSEGAEMDMPLLQDESCDFQKLKLFYKKSEWEQLSQYEKQNENTLLEKHTLLKEMGLIPKDSVFSPATRGCPSKLSASHSKKKPARKTKSASRVNLVTRKSSRIVDKPTKYSEDFIEETDDDIFFEDQGGRSESNLTRLIELPTLEALQKEWKPLVFDDDDLMGQNNVSVEQNRTPELNTSTVEEDSKIRCFGQELTKLNALPKFSQKLSSDLDSNKYKMTELLMSIRLHISSTIGEDTYPTSKEYDLLSEALIKRYKYLADDPETQAGCNWIRQAIRKSLSNLTRRKHQAQSKAQGSSRPEVVQEEAPAVSSTW</sequence>
<gene>
    <name evidence="2" type="ORF">KUF71_017225</name>
</gene>
<reference evidence="2" key="1">
    <citation type="submission" date="2021-07" db="EMBL/GenBank/DDBJ databases">
        <authorList>
            <person name="Catto M.A."/>
            <person name="Jacobson A."/>
            <person name="Kennedy G."/>
            <person name="Labadie P."/>
            <person name="Hunt B.G."/>
            <person name="Srinivasan R."/>
        </authorList>
    </citation>
    <scope>NUCLEOTIDE SEQUENCE</scope>
    <source>
        <strain evidence="2">PL_HMW_Pooled</strain>
        <tissue evidence="2">Head</tissue>
    </source>
</reference>
<evidence type="ECO:0000313" key="2">
    <source>
        <dbReference type="EMBL" id="KAK3933037.1"/>
    </source>
</evidence>
<proteinExistence type="predicted"/>
<feature type="region of interest" description="Disordered" evidence="1">
    <location>
        <begin position="130"/>
        <end position="154"/>
    </location>
</feature>
<organism evidence="2 3">
    <name type="scientific">Frankliniella fusca</name>
    <dbReference type="NCBI Taxonomy" id="407009"/>
    <lineage>
        <taxon>Eukaryota</taxon>
        <taxon>Metazoa</taxon>
        <taxon>Ecdysozoa</taxon>
        <taxon>Arthropoda</taxon>
        <taxon>Hexapoda</taxon>
        <taxon>Insecta</taxon>
        <taxon>Pterygota</taxon>
        <taxon>Neoptera</taxon>
        <taxon>Paraneoptera</taxon>
        <taxon>Thysanoptera</taxon>
        <taxon>Terebrantia</taxon>
        <taxon>Thripoidea</taxon>
        <taxon>Thripidae</taxon>
        <taxon>Frankliniella</taxon>
    </lineage>
</organism>
<accession>A0AAE1LYB8</accession>
<dbReference type="EMBL" id="JAHWGI010001442">
    <property type="protein sequence ID" value="KAK3933037.1"/>
    <property type="molecule type" value="Genomic_DNA"/>
</dbReference>